<evidence type="ECO:0000313" key="3">
    <source>
        <dbReference type="EMBL" id="AFL72804.1"/>
    </source>
</evidence>
<feature type="domain" description="FAD-binding FR-type" evidence="2">
    <location>
        <begin position="265"/>
        <end position="364"/>
    </location>
</feature>
<protein>
    <submittedName>
        <fullName evidence="3">Flavodoxin reductase family protein</fullName>
    </submittedName>
</protein>
<dbReference type="InterPro" id="IPR039261">
    <property type="entry name" value="FNR_nucleotide-bd"/>
</dbReference>
<keyword evidence="4" id="KW-1185">Reference proteome</keyword>
<dbReference type="GO" id="GO:0016491">
    <property type="term" value="F:oxidoreductase activity"/>
    <property type="evidence" value="ECO:0007669"/>
    <property type="project" value="InterPro"/>
</dbReference>
<dbReference type="InterPro" id="IPR050415">
    <property type="entry name" value="MRET"/>
</dbReference>
<dbReference type="Gene3D" id="2.40.30.10">
    <property type="entry name" value="Translation factors"/>
    <property type="match status" value="1"/>
</dbReference>
<reference evidence="3 4" key="1">
    <citation type="submission" date="2012-06" db="EMBL/GenBank/DDBJ databases">
        <title>Complete sequence of Thiocystis violascens DSM 198.</title>
        <authorList>
            <consortium name="US DOE Joint Genome Institute"/>
            <person name="Lucas S."/>
            <person name="Han J."/>
            <person name="Lapidus A."/>
            <person name="Cheng J.-F."/>
            <person name="Goodwin L."/>
            <person name="Pitluck S."/>
            <person name="Peters L."/>
            <person name="Ovchinnikova G."/>
            <person name="Teshima H."/>
            <person name="Detter J.C."/>
            <person name="Han C."/>
            <person name="Tapia R."/>
            <person name="Land M."/>
            <person name="Hauser L."/>
            <person name="Kyrpides N."/>
            <person name="Ivanova N."/>
            <person name="Pagani I."/>
            <person name="Vogl K."/>
            <person name="Liu Z."/>
            <person name="Frigaard N.-U."/>
            <person name="Bryant D."/>
            <person name="Woyke T."/>
        </authorList>
    </citation>
    <scope>NUCLEOTIDE SEQUENCE [LARGE SCALE GENOMIC DNA]</scope>
    <source>
        <strain evidence="4">ATCC 17096 / DSM 198 / 6111</strain>
    </source>
</reference>
<dbReference type="eggNOG" id="COG0543">
    <property type="taxonomic scope" value="Bacteria"/>
</dbReference>
<dbReference type="PANTHER" id="PTHR47354">
    <property type="entry name" value="NADH OXIDOREDUCTASE HCR"/>
    <property type="match status" value="1"/>
</dbReference>
<sequence>MTYLSLSRAARLAGVTRAELQRRIRRGEIATFEGAVAVEDLLRAYPAVSLTNDAALERVERIKRDALPKLNAGETVLPSPEVFLSRLRGLSETLAERIAANELAHTLLDQVGARLAGLAAQPPEQLSAALREIQDWFVDARRQLALHPVPDGRAQLLAKDTFLRIMAANVKLIPSGHDFFVEGNESILDASVRAGLKLSYGCSSGNCGDCKVRLISGETRKIRDHDYVISEREKSMGYLLSCSQTAVTDLVIEAAEALSVDDLPQQEIRASLRKLERLSPDLIALNIQTPRTHTLRFMAGQRARLTLEDGATRELSIASCPCNGRNLWFYVRRQDDAFSERVFNSLHPGHLVTVTGPQGDFVLVEDAPEPAILIAFGDGIAPIKSLIEHAVSIDLIESFHLYWDTTYPDGHHQAHWGRALKDALDNFSFTPLMSGRPEDVIAVVRADHSGPDRPRYYLAGPAELVQRAAVLLRDQGIEKARIKLEHTDT</sequence>
<dbReference type="STRING" id="765911.Thivi_0752"/>
<dbReference type="Pfam" id="PF00970">
    <property type="entry name" value="FAD_binding_6"/>
    <property type="match status" value="1"/>
</dbReference>
<dbReference type="InterPro" id="IPR017938">
    <property type="entry name" value="Riboflavin_synthase-like_b-brl"/>
</dbReference>
<dbReference type="PROSITE" id="PS51085">
    <property type="entry name" value="2FE2S_FER_2"/>
    <property type="match status" value="1"/>
</dbReference>
<dbReference type="PROSITE" id="PS51384">
    <property type="entry name" value="FAD_FR"/>
    <property type="match status" value="1"/>
</dbReference>
<dbReference type="InterPro" id="IPR017927">
    <property type="entry name" value="FAD-bd_FR_type"/>
</dbReference>
<proteinExistence type="predicted"/>
<dbReference type="Proteomes" id="UP000006062">
    <property type="component" value="Chromosome"/>
</dbReference>
<gene>
    <name evidence="3" type="ordered locus">Thivi_0752</name>
</gene>
<dbReference type="PANTHER" id="PTHR47354:SF5">
    <property type="entry name" value="PROTEIN RFBI"/>
    <property type="match status" value="1"/>
</dbReference>
<dbReference type="HOGENOM" id="CLU_548488_0_0_6"/>
<dbReference type="AlphaFoldDB" id="I3Y736"/>
<dbReference type="KEGG" id="tvi:Thivi_0752"/>
<dbReference type="OrthoDB" id="9806195at2"/>
<name>I3Y736_THIV6</name>
<dbReference type="InterPro" id="IPR012675">
    <property type="entry name" value="Beta-grasp_dom_sf"/>
</dbReference>
<dbReference type="InterPro" id="IPR008333">
    <property type="entry name" value="Cbr1-like_FAD-bd_dom"/>
</dbReference>
<dbReference type="GO" id="GO:0051536">
    <property type="term" value="F:iron-sulfur cluster binding"/>
    <property type="evidence" value="ECO:0007669"/>
    <property type="project" value="InterPro"/>
</dbReference>
<dbReference type="InterPro" id="IPR036010">
    <property type="entry name" value="2Fe-2S_ferredoxin-like_sf"/>
</dbReference>
<dbReference type="Gene3D" id="3.40.50.80">
    <property type="entry name" value="Nucleotide-binding domain of ferredoxin-NADP reductase (FNR) module"/>
    <property type="match status" value="1"/>
</dbReference>
<accession>I3Y736</accession>
<evidence type="ECO:0000259" key="2">
    <source>
        <dbReference type="PROSITE" id="PS51384"/>
    </source>
</evidence>
<dbReference type="InterPro" id="IPR001041">
    <property type="entry name" value="2Fe-2S_ferredoxin-type"/>
</dbReference>
<dbReference type="EMBL" id="CP003154">
    <property type="protein sequence ID" value="AFL72804.1"/>
    <property type="molecule type" value="Genomic_DNA"/>
</dbReference>
<dbReference type="SUPFAM" id="SSF52343">
    <property type="entry name" value="Ferredoxin reductase-like, C-terminal NADP-linked domain"/>
    <property type="match status" value="1"/>
</dbReference>
<dbReference type="CDD" id="cd00207">
    <property type="entry name" value="fer2"/>
    <property type="match status" value="1"/>
</dbReference>
<organism evidence="3 4">
    <name type="scientific">Thiocystis violascens (strain ATCC 17096 / DSM 198 / 6111)</name>
    <name type="common">Chromatium violascens</name>
    <dbReference type="NCBI Taxonomy" id="765911"/>
    <lineage>
        <taxon>Bacteria</taxon>
        <taxon>Pseudomonadati</taxon>
        <taxon>Pseudomonadota</taxon>
        <taxon>Gammaproteobacteria</taxon>
        <taxon>Chromatiales</taxon>
        <taxon>Chromatiaceae</taxon>
        <taxon>Thiocystis</taxon>
    </lineage>
</organism>
<dbReference type="RefSeq" id="WP_014777296.1">
    <property type="nucleotide sequence ID" value="NC_018012.1"/>
</dbReference>
<dbReference type="SUPFAM" id="SSF63380">
    <property type="entry name" value="Riboflavin synthase domain-like"/>
    <property type="match status" value="1"/>
</dbReference>
<dbReference type="Pfam" id="PF00111">
    <property type="entry name" value="Fer2"/>
    <property type="match status" value="1"/>
</dbReference>
<dbReference type="SUPFAM" id="SSF54292">
    <property type="entry name" value="2Fe-2S ferredoxin-like"/>
    <property type="match status" value="1"/>
</dbReference>
<dbReference type="Gene3D" id="3.10.20.30">
    <property type="match status" value="1"/>
</dbReference>
<evidence type="ECO:0000259" key="1">
    <source>
        <dbReference type="PROSITE" id="PS51085"/>
    </source>
</evidence>
<dbReference type="PRINTS" id="PR00410">
    <property type="entry name" value="PHEHYDRXLASE"/>
</dbReference>
<feature type="domain" description="2Fe-2S ferredoxin-type" evidence="1">
    <location>
        <begin position="168"/>
        <end position="258"/>
    </location>
</feature>
<dbReference type="eggNOG" id="COG1018">
    <property type="taxonomic scope" value="Bacteria"/>
</dbReference>
<evidence type="ECO:0000313" key="4">
    <source>
        <dbReference type="Proteomes" id="UP000006062"/>
    </source>
</evidence>